<reference evidence="7" key="1">
    <citation type="submission" date="2014-07" db="EMBL/GenBank/DDBJ databases">
        <authorList>
            <person name="Urmite Genomes Urmite Genomes"/>
        </authorList>
    </citation>
    <scope>NUCLEOTIDE SEQUENCE</scope>
    <source>
        <strain evidence="7">13S34_air</strain>
    </source>
</reference>
<evidence type="ECO:0000256" key="3">
    <source>
        <dbReference type="ARBA" id="ARBA00022448"/>
    </source>
</evidence>
<dbReference type="AlphaFoldDB" id="A0A078M7D5"/>
<dbReference type="SUPFAM" id="SSF53807">
    <property type="entry name" value="Helical backbone' metal receptor"/>
    <property type="match status" value="1"/>
</dbReference>
<feature type="chain" id="PRO_5039530926" evidence="5">
    <location>
        <begin position="21"/>
        <end position="305"/>
    </location>
</feature>
<evidence type="ECO:0000256" key="1">
    <source>
        <dbReference type="ARBA" id="ARBA00004196"/>
    </source>
</evidence>
<organism evidence="7">
    <name type="scientific">Metalysinibacillus saudimassiliensis</name>
    <dbReference type="NCBI Taxonomy" id="1461583"/>
    <lineage>
        <taxon>Bacteria</taxon>
        <taxon>Bacillati</taxon>
        <taxon>Bacillota</taxon>
        <taxon>Bacilli</taxon>
        <taxon>Bacillales</taxon>
        <taxon>Caryophanaceae</taxon>
        <taxon>Metalysinibacillus</taxon>
    </lineage>
</organism>
<feature type="signal peptide" evidence="5">
    <location>
        <begin position="1"/>
        <end position="20"/>
    </location>
</feature>
<dbReference type="PANTHER" id="PTHR30532">
    <property type="entry name" value="IRON III DICITRATE-BINDING PERIPLASMIC PROTEIN"/>
    <property type="match status" value="1"/>
</dbReference>
<evidence type="ECO:0000313" key="7">
    <source>
        <dbReference type="EMBL" id="CEA01272.1"/>
    </source>
</evidence>
<dbReference type="PATRIC" id="fig|1461583.4.peg.811"/>
<evidence type="ECO:0000256" key="2">
    <source>
        <dbReference type="ARBA" id="ARBA00008814"/>
    </source>
</evidence>
<proteinExistence type="inferred from homology"/>
<dbReference type="Pfam" id="PF01497">
    <property type="entry name" value="Peripla_BP_2"/>
    <property type="match status" value="1"/>
</dbReference>
<evidence type="ECO:0000256" key="4">
    <source>
        <dbReference type="ARBA" id="ARBA00022729"/>
    </source>
</evidence>
<dbReference type="HOGENOM" id="CLU_038034_2_3_9"/>
<dbReference type="Gene3D" id="3.40.50.1980">
    <property type="entry name" value="Nitrogenase molybdenum iron protein domain"/>
    <property type="match status" value="2"/>
</dbReference>
<dbReference type="PROSITE" id="PS51257">
    <property type="entry name" value="PROKAR_LIPOPROTEIN"/>
    <property type="match status" value="1"/>
</dbReference>
<dbReference type="GO" id="GO:0030288">
    <property type="term" value="C:outer membrane-bounded periplasmic space"/>
    <property type="evidence" value="ECO:0007669"/>
    <property type="project" value="TreeGrafter"/>
</dbReference>
<sequence>MKKWLMVLMVLMLAACSAKEEPATDAKTDTREIETVMGKVTVPSNPQRVIVDWDLGHVIALGVEPVGASKTTLEFGQLLKQFVTDKTDEIGRDGQVSYEKVLELEPDLIITWNRDQVAEYEKIAPTVVFDTTQYDGVHEQLTAMGEILNRQNEAKDWLADYDQRVAKAKAQIKASVPKDATFTIIDSGTVKDAIVVGKSGERGGLAAYGVLEMKAADKIQRDIIDKKESRAEVSWESIQDFAGDYIFLITQQGDNQDELPSVWQSLDAVKNGRVIELKVKEYFTGDPISTLLQAEDMAAKVAELK</sequence>
<keyword evidence="4 5" id="KW-0732">Signal</keyword>
<evidence type="ECO:0000256" key="5">
    <source>
        <dbReference type="SAM" id="SignalP"/>
    </source>
</evidence>
<dbReference type="GO" id="GO:1901678">
    <property type="term" value="P:iron coordination entity transport"/>
    <property type="evidence" value="ECO:0007669"/>
    <property type="project" value="UniProtKB-ARBA"/>
</dbReference>
<dbReference type="PANTHER" id="PTHR30532:SF26">
    <property type="entry name" value="IRON(3+)-HYDROXAMATE-BINDING PROTEIN FHUD"/>
    <property type="match status" value="1"/>
</dbReference>
<name>A0A078M7D5_9BACL</name>
<keyword evidence="3" id="KW-0813">Transport</keyword>
<gene>
    <name evidence="7" type="primary">yxeB</name>
    <name evidence="7" type="ORF">BN1050_00848</name>
</gene>
<dbReference type="InterPro" id="IPR051313">
    <property type="entry name" value="Bact_iron-sidero_bind"/>
</dbReference>
<protein>
    <submittedName>
        <fullName evidence="7">Iron(3+)-hydroxamate-binding protein YxeB</fullName>
    </submittedName>
</protein>
<dbReference type="EMBL" id="LN483074">
    <property type="protein sequence ID" value="CEA01272.1"/>
    <property type="molecule type" value="Genomic_DNA"/>
</dbReference>
<dbReference type="PROSITE" id="PS50983">
    <property type="entry name" value="FE_B12_PBP"/>
    <property type="match status" value="1"/>
</dbReference>
<comment type="similarity">
    <text evidence="2">Belongs to the bacterial solute-binding protein 8 family.</text>
</comment>
<accession>A0A078M7D5</accession>
<feature type="domain" description="Fe/B12 periplasmic-binding" evidence="6">
    <location>
        <begin position="46"/>
        <end position="305"/>
    </location>
</feature>
<evidence type="ECO:0000259" key="6">
    <source>
        <dbReference type="PROSITE" id="PS50983"/>
    </source>
</evidence>
<dbReference type="InterPro" id="IPR002491">
    <property type="entry name" value="ABC_transptr_periplasmic_BD"/>
</dbReference>
<comment type="subcellular location">
    <subcellularLocation>
        <location evidence="1">Cell envelope</location>
    </subcellularLocation>
</comment>